<evidence type="ECO:0000313" key="1">
    <source>
        <dbReference type="EMBL" id="EJW86192.1"/>
    </source>
</evidence>
<proteinExistence type="predicted"/>
<accession>J9F9G3</accession>
<dbReference type="AlphaFoldDB" id="J9F9G3"/>
<gene>
    <name evidence="1" type="ORF">WUBG_02893</name>
</gene>
<dbReference type="EMBL" id="ADBV01000832">
    <property type="protein sequence ID" value="EJW86192.1"/>
    <property type="molecule type" value="Genomic_DNA"/>
</dbReference>
<name>J9F9G3_WUCBA</name>
<feature type="non-terminal residue" evidence="1">
    <location>
        <position position="57"/>
    </location>
</feature>
<evidence type="ECO:0000313" key="2">
    <source>
        <dbReference type="Proteomes" id="UP000004810"/>
    </source>
</evidence>
<dbReference type="Proteomes" id="UP000004810">
    <property type="component" value="Unassembled WGS sequence"/>
</dbReference>
<comment type="caution">
    <text evidence="1">The sequence shown here is derived from an EMBL/GenBank/DDBJ whole genome shotgun (WGS) entry which is preliminary data.</text>
</comment>
<organism evidence="1 2">
    <name type="scientific">Wuchereria bancrofti</name>
    <dbReference type="NCBI Taxonomy" id="6293"/>
    <lineage>
        <taxon>Eukaryota</taxon>
        <taxon>Metazoa</taxon>
        <taxon>Ecdysozoa</taxon>
        <taxon>Nematoda</taxon>
        <taxon>Chromadorea</taxon>
        <taxon>Rhabditida</taxon>
        <taxon>Spirurina</taxon>
        <taxon>Spiruromorpha</taxon>
        <taxon>Filarioidea</taxon>
        <taxon>Onchocercidae</taxon>
        <taxon>Wuchereria</taxon>
    </lineage>
</organism>
<reference evidence="2" key="1">
    <citation type="submission" date="2012-08" db="EMBL/GenBank/DDBJ databases">
        <title>The Genome Sequence of Wuchereria bancrofti.</title>
        <authorList>
            <person name="Nutman T.B."/>
            <person name="Fink D.L."/>
            <person name="Russ C."/>
            <person name="Young S."/>
            <person name="Zeng Q."/>
            <person name="Koehrsen M."/>
            <person name="Alvarado L."/>
            <person name="Berlin A."/>
            <person name="Chapman S.B."/>
            <person name="Chen Z."/>
            <person name="Freedman E."/>
            <person name="Gellesch M."/>
            <person name="Goldberg J."/>
            <person name="Griggs A."/>
            <person name="Gujja S."/>
            <person name="Heilman E.R."/>
            <person name="Heiman D."/>
            <person name="Hepburn T."/>
            <person name="Howarth C."/>
            <person name="Jen D."/>
            <person name="Larson L."/>
            <person name="Lewis B."/>
            <person name="Mehta T."/>
            <person name="Park D."/>
            <person name="Pearson M."/>
            <person name="Roberts A."/>
            <person name="Saif S."/>
            <person name="Shea T."/>
            <person name="Shenoy N."/>
            <person name="Sisk P."/>
            <person name="Stolte C."/>
            <person name="Sykes S."/>
            <person name="Walk T."/>
            <person name="White J."/>
            <person name="Yandava C."/>
            <person name="Haas B."/>
            <person name="Henn M.R."/>
            <person name="Nusbaum C."/>
            <person name="Birren B."/>
        </authorList>
    </citation>
    <scope>NUCLEOTIDE SEQUENCE [LARGE SCALE GENOMIC DNA]</scope>
    <source>
        <strain evidence="2">NA</strain>
    </source>
</reference>
<protein>
    <submittedName>
        <fullName evidence="1">Uncharacterized protein</fullName>
    </submittedName>
</protein>
<sequence length="57" mass="6619">MKDEIDVTDVLHEKVEQMNIEVERMKKSTSSKRSCFRGCTLQYKSTSKASDQYNLDS</sequence>